<feature type="compositionally biased region" description="Acidic residues" evidence="6">
    <location>
        <begin position="638"/>
        <end position="649"/>
    </location>
</feature>
<dbReference type="AlphaFoldDB" id="A0A9W8GA14"/>
<dbReference type="GO" id="GO:0000209">
    <property type="term" value="P:protein polyubiquitination"/>
    <property type="evidence" value="ECO:0007669"/>
    <property type="project" value="InterPro"/>
</dbReference>
<keyword evidence="4 5" id="KW-0833">Ubl conjugation pathway</keyword>
<evidence type="ECO:0000256" key="4">
    <source>
        <dbReference type="ARBA" id="ARBA00022786"/>
    </source>
</evidence>
<evidence type="ECO:0000256" key="1">
    <source>
        <dbReference type="ARBA" id="ARBA00000885"/>
    </source>
</evidence>
<proteinExistence type="predicted"/>
<keyword evidence="3 8" id="KW-0808">Transferase</keyword>
<feature type="region of interest" description="Disordered" evidence="6">
    <location>
        <begin position="618"/>
        <end position="660"/>
    </location>
</feature>
<organism evidence="8 9">
    <name type="scientific">Coemansia spiralis</name>
    <dbReference type="NCBI Taxonomy" id="417178"/>
    <lineage>
        <taxon>Eukaryota</taxon>
        <taxon>Fungi</taxon>
        <taxon>Fungi incertae sedis</taxon>
        <taxon>Zoopagomycota</taxon>
        <taxon>Kickxellomycotina</taxon>
        <taxon>Kickxellomycetes</taxon>
        <taxon>Kickxellales</taxon>
        <taxon>Kickxellaceae</taxon>
        <taxon>Coemansia</taxon>
    </lineage>
</organism>
<dbReference type="InterPro" id="IPR000569">
    <property type="entry name" value="HECT_dom"/>
</dbReference>
<evidence type="ECO:0000256" key="2">
    <source>
        <dbReference type="ARBA" id="ARBA00012485"/>
    </source>
</evidence>
<feature type="region of interest" description="Disordered" evidence="6">
    <location>
        <begin position="775"/>
        <end position="803"/>
    </location>
</feature>
<feature type="compositionally biased region" description="Basic and acidic residues" evidence="6">
    <location>
        <begin position="35"/>
        <end position="47"/>
    </location>
</feature>
<evidence type="ECO:0000256" key="5">
    <source>
        <dbReference type="PROSITE-ProRule" id="PRU00104"/>
    </source>
</evidence>
<dbReference type="OrthoDB" id="8068875at2759"/>
<evidence type="ECO:0000256" key="3">
    <source>
        <dbReference type="ARBA" id="ARBA00022679"/>
    </source>
</evidence>
<dbReference type="Gene3D" id="3.30.2410.10">
    <property type="entry name" value="Hect, E3 ligase catalytic domain"/>
    <property type="match status" value="1"/>
</dbReference>
<dbReference type="CDD" id="cd00078">
    <property type="entry name" value="HECTc"/>
    <property type="match status" value="1"/>
</dbReference>
<dbReference type="EC" id="2.3.2.26" evidence="2"/>
<feature type="region of interest" description="Disordered" evidence="6">
    <location>
        <begin position="13"/>
        <end position="47"/>
    </location>
</feature>
<dbReference type="GO" id="GO:0061630">
    <property type="term" value="F:ubiquitin protein ligase activity"/>
    <property type="evidence" value="ECO:0007669"/>
    <property type="project" value="UniProtKB-EC"/>
</dbReference>
<evidence type="ECO:0000313" key="9">
    <source>
        <dbReference type="Proteomes" id="UP001151518"/>
    </source>
</evidence>
<dbReference type="SUPFAM" id="SSF56204">
    <property type="entry name" value="Hect, E3 ligase catalytic domain"/>
    <property type="match status" value="1"/>
</dbReference>
<dbReference type="PROSITE" id="PS50237">
    <property type="entry name" value="HECT"/>
    <property type="match status" value="1"/>
</dbReference>
<dbReference type="InterPro" id="IPR035983">
    <property type="entry name" value="Hect_E3_ubiquitin_ligase"/>
</dbReference>
<dbReference type="EMBL" id="JANBTW010000026">
    <property type="protein sequence ID" value="KAJ2677987.1"/>
    <property type="molecule type" value="Genomic_DNA"/>
</dbReference>
<dbReference type="Gene3D" id="3.90.1750.10">
    <property type="entry name" value="Hect, E3 ligase catalytic domains"/>
    <property type="match status" value="1"/>
</dbReference>
<dbReference type="InterPro" id="IPR044611">
    <property type="entry name" value="E3A/B/C-like"/>
</dbReference>
<feature type="domain" description="HECT" evidence="7">
    <location>
        <begin position="887"/>
        <end position="1252"/>
    </location>
</feature>
<dbReference type="GO" id="GO:0006511">
    <property type="term" value="P:ubiquitin-dependent protein catabolic process"/>
    <property type="evidence" value="ECO:0007669"/>
    <property type="project" value="TreeGrafter"/>
</dbReference>
<dbReference type="PANTHER" id="PTHR45700">
    <property type="entry name" value="UBIQUITIN-PROTEIN LIGASE E3C"/>
    <property type="match status" value="1"/>
</dbReference>
<reference evidence="8" key="1">
    <citation type="submission" date="2022-07" db="EMBL/GenBank/DDBJ databases">
        <title>Phylogenomic reconstructions and comparative analyses of Kickxellomycotina fungi.</title>
        <authorList>
            <person name="Reynolds N.K."/>
            <person name="Stajich J.E."/>
            <person name="Barry K."/>
            <person name="Grigoriev I.V."/>
            <person name="Crous P."/>
            <person name="Smith M.E."/>
        </authorList>
    </citation>
    <scope>NUCLEOTIDE SEQUENCE</scope>
    <source>
        <strain evidence="8">NRRL 3115</strain>
    </source>
</reference>
<dbReference type="Proteomes" id="UP001151518">
    <property type="component" value="Unassembled WGS sequence"/>
</dbReference>
<comment type="catalytic activity">
    <reaction evidence="1">
        <text>S-ubiquitinyl-[E2 ubiquitin-conjugating enzyme]-L-cysteine + [acceptor protein]-L-lysine = [E2 ubiquitin-conjugating enzyme]-L-cysteine + N(6)-ubiquitinyl-[acceptor protein]-L-lysine.</text>
        <dbReference type="EC" id="2.3.2.26"/>
    </reaction>
</comment>
<gene>
    <name evidence="8" type="primary">HUL5</name>
    <name evidence="8" type="ORF">GGI25_002777</name>
</gene>
<protein>
    <recommendedName>
        <fullName evidence="2">HECT-type E3 ubiquitin transferase</fullName>
        <ecNumber evidence="2">2.3.2.26</ecNumber>
    </recommendedName>
</protein>
<dbReference type="Gene3D" id="3.30.2160.10">
    <property type="entry name" value="Hect, E3 ligase catalytic domain"/>
    <property type="match status" value="1"/>
</dbReference>
<dbReference type="GO" id="GO:0016874">
    <property type="term" value="F:ligase activity"/>
    <property type="evidence" value="ECO:0007669"/>
    <property type="project" value="UniProtKB-KW"/>
</dbReference>
<sequence length="1252" mass="139258">MFSFQGDFKRQRNINLGGNRRNGADRSNTQAVLSRAHDERQKREQERRKQKAAWLIQLFLRGRRDTADWRRQMRSTLDLSCLESRSQLDLDSVYTALLGFTAYYNASSQEDIDKLHCILYLLFGNADSSHDTDAAVSYNRIVESLGAKADPAFTFIYYEKWAALIARIFGCAMKNSHGQTRVRLNIDLLLTCVLRAATLNSKSLHSGNSHKPFSELVLRALIASQDLYPFLATHISSIGKTQSNSSVALAIDIAALPVVSPALQDLAMPYFARWILAIPGLPSKIGVRGVTSITRSHVKWDILAGHAHKMVERWQMKQQQTPDYTDDVSRSGIFSKRPFGDIALPLVSISILGNLTAFVLPQLSQADTSSNIDKNFVEACAACARVIPVCDLFESKKTSATGGDIGARLVRAVDPSALKWLNSLFSVQVLKFLVQSSCDNACEHSSIAEELLLIFIQKWGKTVNRAVVDNIFQAVDIRTIGWRAVLKDQKFVDSFAGSHVSTWTIKQHGLAQFQLLCEVFNRQLQSIGDDELFAQGMSLPIDEIRVVARACRNIAFSLYWSQETSDELIHIRDVSAELTQQLFVRDMRHQFVDDGFWLMPPSLLDMASFADRVVEDPMFTSDNGDTEDESIGTSDSEVYSDDSDYDSDSEAASNVPGNVPGVSAPNDQFGWLVNTYSEIARRRQGHVDRTVVTPRIAVLKNIPFVVPFKDRVRLFHALINRDRTSIGLAPLGQNAHSIPYGRYPSAHAVIRRGHVFEDGFRALFPVLSGKPVSEDAQSIAAPTDDHNNSSGSRGGGAISSSETAAVGMERQWPPAPHEQSALHVRMPGGSGFNIAPWPFDLGAEDGFGEPESMFDSNDPFAWTQRNANQISSLQNMASRGRLDRISRINIFKQRMQIEFEDRYGMPEAGIDGGGLFKEFLTSLIQEAFSPQMGLFNTTRQNSLYPDPEAISQSDSVQSKTLVLEKFKFLGAVIGKALYEGVLVDLPFAQFFLGVCLNQLPGFNDLPTLDEDLYRGLVALKNYTATETPQVIDNSNGEDEIYRVFGLDFTITISTRNGTRTVPLVPKGETVKVTAQNRLLYLDLIAQYKLVKQIEAPVKAFMSGLHSIIPPVWLRLLFASPLELSRLLSGDSRAIDVADWKRNTVYDGVYRDQGATHPTMVAFWDTVENEFTETQRRYLCKFATSCERPPLLGFAELNPRFCISGAASAEQEDRLPSASTCVNLLKMPAYSSRHALRDKLTTAVESNSGFDLS</sequence>
<keyword evidence="8" id="KW-0012">Acyltransferase</keyword>
<accession>A0A9W8GA14</accession>
<feature type="active site" description="Glycyl thioester intermediate" evidence="5">
    <location>
        <position position="1220"/>
    </location>
</feature>
<keyword evidence="8" id="KW-0436">Ligase</keyword>
<dbReference type="Pfam" id="PF00632">
    <property type="entry name" value="HECT"/>
    <property type="match status" value="1"/>
</dbReference>
<evidence type="ECO:0000259" key="7">
    <source>
        <dbReference type="PROSITE" id="PS50237"/>
    </source>
</evidence>
<dbReference type="PANTHER" id="PTHR45700:SF2">
    <property type="entry name" value="UBIQUITIN-PROTEIN LIGASE E3C"/>
    <property type="match status" value="1"/>
</dbReference>
<evidence type="ECO:0000313" key="8">
    <source>
        <dbReference type="EMBL" id="KAJ2677987.1"/>
    </source>
</evidence>
<name>A0A9W8GA14_9FUNG</name>
<evidence type="ECO:0000256" key="6">
    <source>
        <dbReference type="SAM" id="MobiDB-lite"/>
    </source>
</evidence>
<comment type="caution">
    <text evidence="8">The sequence shown here is derived from an EMBL/GenBank/DDBJ whole genome shotgun (WGS) entry which is preliminary data.</text>
</comment>
<dbReference type="SMART" id="SM00119">
    <property type="entry name" value="HECTc"/>
    <property type="match status" value="1"/>
</dbReference>